<proteinExistence type="predicted"/>
<dbReference type="Gene3D" id="3.40.50.1240">
    <property type="entry name" value="Phosphoglycerate mutase-like"/>
    <property type="match status" value="2"/>
</dbReference>
<dbReference type="OrthoDB" id="3898179at2759"/>
<feature type="compositionally biased region" description="Basic and acidic residues" evidence="1">
    <location>
        <begin position="637"/>
        <end position="656"/>
    </location>
</feature>
<dbReference type="RefSeq" id="XP_018190701.1">
    <property type="nucleotide sequence ID" value="XM_018331810.1"/>
</dbReference>
<dbReference type="Proteomes" id="UP000076632">
    <property type="component" value="Unassembled WGS sequence"/>
</dbReference>
<gene>
    <name evidence="2" type="ORF">L228DRAFT_243937</name>
</gene>
<protein>
    <recommendedName>
        <fullName evidence="4">Phosphoglycerate mutase-like protein</fullName>
    </recommendedName>
</protein>
<feature type="compositionally biased region" description="Polar residues" evidence="1">
    <location>
        <begin position="255"/>
        <end position="264"/>
    </location>
</feature>
<dbReference type="OMA" id="WDSMRAP"/>
<feature type="compositionally biased region" description="Low complexity" evidence="1">
    <location>
        <begin position="85"/>
        <end position="100"/>
    </location>
</feature>
<feature type="region of interest" description="Disordered" evidence="1">
    <location>
        <begin position="623"/>
        <end position="656"/>
    </location>
</feature>
<dbReference type="SMART" id="SM00855">
    <property type="entry name" value="PGAM"/>
    <property type="match status" value="1"/>
</dbReference>
<evidence type="ECO:0000256" key="1">
    <source>
        <dbReference type="SAM" id="MobiDB-lite"/>
    </source>
</evidence>
<sequence>MGGPPAVVIVVRHGARLDAADRQWHFTSPTPYDSPLTYGGWTQSRALGARIASLLHARERSGATSRKGSVDSLASEINQTNIDASSPGGQQSQSPSPSQGARRKHKVYIHTSPFSRCVQTSIAISAGMAQYHGAHHPANRRPARMHSRSPARGGDSARSSSLEAIPEPHDSPTRHVLQKAHHRKHLKRPVLRVDAFLGEWLSPDYFEEITPPPASLMMVAGAKADLLRRGDYMDSAQDGSDKRPSQGHFPGGWSGKSSAAQPNAATRDDLSPSPASELQDALSRRDRASSITSISSASNGRAGGRAVNKIASPAPADMGYTPPTPTWAISTSDPIPRGYVAHARDHCVDVDYQWDSMREPLEWGDGGEYGEEWSSMHKRFRNGLQRMVLWYTNQDQSGLKSPDTPDNGDDDEDTVLILVTHGAGCNALIGALTNQPVLLDVGMASLSMAVRKDTMTPRPGSPADAEKSMSEAIMNRRRSSIDAGLSETYDIKLVASTEHLRPGSNPLVTIQQGSPKLHAQVSHHRQRVGSLASGTTQADRAFALAEVNAASGGVRRSSSSASTFARSHALGSRSNSVGGLWSKPQILQETQETLSRPRAATTADELDTEDEYALSISGELRRPSQAGLWGSSPSPVKTERDKGPKRRWTIDESRDT</sequence>
<keyword evidence="3" id="KW-1185">Reference proteome</keyword>
<feature type="compositionally biased region" description="Basic residues" evidence="1">
    <location>
        <begin position="133"/>
        <end position="149"/>
    </location>
</feature>
<dbReference type="SUPFAM" id="SSF53254">
    <property type="entry name" value="Phosphoglycerate mutase-like"/>
    <property type="match status" value="1"/>
</dbReference>
<dbReference type="PANTHER" id="PTHR16469:SF27">
    <property type="entry name" value="UBIQUITIN-ASSOCIATED AND SH3 DOMAIN-CONTAINING BA-RELATED"/>
    <property type="match status" value="1"/>
</dbReference>
<dbReference type="STRING" id="1328760.A0A165INB4"/>
<dbReference type="GeneID" id="28896947"/>
<dbReference type="InterPro" id="IPR013078">
    <property type="entry name" value="His_Pase_superF_clade-1"/>
</dbReference>
<evidence type="ECO:0000313" key="3">
    <source>
        <dbReference type="Proteomes" id="UP000076632"/>
    </source>
</evidence>
<reference evidence="2 3" key="1">
    <citation type="journal article" date="2016" name="Fungal Biol.">
        <title>The genome of Xylona heveae provides a window into fungal endophytism.</title>
        <authorList>
            <person name="Gazis R."/>
            <person name="Kuo A."/>
            <person name="Riley R."/>
            <person name="LaButti K."/>
            <person name="Lipzen A."/>
            <person name="Lin J."/>
            <person name="Amirebrahimi M."/>
            <person name="Hesse C.N."/>
            <person name="Spatafora J.W."/>
            <person name="Henrissat B."/>
            <person name="Hainaut M."/>
            <person name="Grigoriev I.V."/>
            <person name="Hibbett D.S."/>
        </authorList>
    </citation>
    <scope>NUCLEOTIDE SEQUENCE [LARGE SCALE GENOMIC DNA]</scope>
    <source>
        <strain evidence="2 3">TC161</strain>
    </source>
</reference>
<evidence type="ECO:0008006" key="4">
    <source>
        <dbReference type="Google" id="ProtNLM"/>
    </source>
</evidence>
<dbReference type="CDD" id="cd07040">
    <property type="entry name" value="HP"/>
    <property type="match status" value="1"/>
</dbReference>
<evidence type="ECO:0000313" key="2">
    <source>
        <dbReference type="EMBL" id="KZF25146.1"/>
    </source>
</evidence>
<feature type="region of interest" description="Disordered" evidence="1">
    <location>
        <begin position="132"/>
        <end position="185"/>
    </location>
</feature>
<dbReference type="EMBL" id="KV407455">
    <property type="protein sequence ID" value="KZF25146.1"/>
    <property type="molecule type" value="Genomic_DNA"/>
</dbReference>
<accession>A0A165INB4</accession>
<dbReference type="PANTHER" id="PTHR16469">
    <property type="entry name" value="UBIQUITIN-ASSOCIATED AND SH3 DOMAIN-CONTAINING BA-RELATED"/>
    <property type="match status" value="1"/>
</dbReference>
<dbReference type="InParanoid" id="A0A165INB4"/>
<dbReference type="AlphaFoldDB" id="A0A165INB4"/>
<feature type="compositionally biased region" description="Low complexity" evidence="1">
    <location>
        <begin position="289"/>
        <end position="298"/>
    </location>
</feature>
<name>A0A165INB4_XYLHT</name>
<dbReference type="InterPro" id="IPR051710">
    <property type="entry name" value="Phosphatase_SH3-domain"/>
</dbReference>
<feature type="region of interest" description="Disordered" evidence="1">
    <location>
        <begin position="233"/>
        <end position="307"/>
    </location>
</feature>
<organism evidence="2 3">
    <name type="scientific">Xylona heveae (strain CBS 132557 / TC161)</name>
    <dbReference type="NCBI Taxonomy" id="1328760"/>
    <lineage>
        <taxon>Eukaryota</taxon>
        <taxon>Fungi</taxon>
        <taxon>Dikarya</taxon>
        <taxon>Ascomycota</taxon>
        <taxon>Pezizomycotina</taxon>
        <taxon>Xylonomycetes</taxon>
        <taxon>Xylonales</taxon>
        <taxon>Xylonaceae</taxon>
        <taxon>Xylona</taxon>
    </lineage>
</organism>
<dbReference type="InterPro" id="IPR029033">
    <property type="entry name" value="His_PPase_superfam"/>
</dbReference>
<feature type="compositionally biased region" description="Basic residues" evidence="1">
    <location>
        <begin position="176"/>
        <end position="185"/>
    </location>
</feature>
<feature type="region of interest" description="Disordered" evidence="1">
    <location>
        <begin position="80"/>
        <end position="105"/>
    </location>
</feature>